<evidence type="ECO:0000313" key="5">
    <source>
        <dbReference type="Proteomes" id="UP000094626"/>
    </source>
</evidence>
<name>A0A031JWC7_9SPHN</name>
<gene>
    <name evidence="2" type="ORF">BES08_24475</name>
    <name evidence="3" type="ORF">BV97_02891</name>
</gene>
<evidence type="ECO:0000313" key="4">
    <source>
        <dbReference type="Proteomes" id="UP000024329"/>
    </source>
</evidence>
<reference evidence="3 4" key="1">
    <citation type="submission" date="2014-03" db="EMBL/GenBank/DDBJ databases">
        <title>Whole genome sequence of Novosphingobium resinovorum KF1.</title>
        <authorList>
            <person name="Gan H.M."/>
            <person name="Gan H.Y."/>
            <person name="Chew T.H."/>
            <person name="Savka M.A."/>
        </authorList>
    </citation>
    <scope>NUCLEOTIDE SEQUENCE [LARGE SCALE GENOMIC DNA]</scope>
    <source>
        <strain evidence="3 4">KF1</strain>
    </source>
</reference>
<dbReference type="EMBL" id="JFYZ01000013">
    <property type="protein sequence ID" value="EZP81230.1"/>
    <property type="molecule type" value="Genomic_DNA"/>
</dbReference>
<dbReference type="Proteomes" id="UP000024329">
    <property type="component" value="Unassembled WGS sequence"/>
</dbReference>
<proteinExistence type="predicted"/>
<sequence>MIAATFLSLLLVAAGFHAIRRAKSQDRAHAWRTGGAILLALACAASMAGAETALIGAMLWLFCVLPLAALPEIFGRRNGR</sequence>
<keyword evidence="5" id="KW-1185">Reference proteome</keyword>
<dbReference type="KEGG" id="nre:BES08_24475"/>
<evidence type="ECO:0000313" key="3">
    <source>
        <dbReference type="EMBL" id="EZP81230.1"/>
    </source>
</evidence>
<feature type="transmembrane region" description="Helical" evidence="1">
    <location>
        <begin position="37"/>
        <end position="70"/>
    </location>
</feature>
<reference evidence="2" key="2">
    <citation type="submission" date="2016-08" db="EMBL/GenBank/DDBJ databases">
        <authorList>
            <person name="Seilhamer J.J."/>
        </authorList>
    </citation>
    <scope>NUCLEOTIDE SEQUENCE [LARGE SCALE GENOMIC DNA]</scope>
    <source>
        <strain evidence="2">SA1</strain>
        <plasmid evidence="2">pSA1</plasmid>
    </source>
</reference>
<dbReference type="AlphaFoldDB" id="A0A031JWC7"/>
<dbReference type="RefSeq" id="WP_036526598.1">
    <property type="nucleotide sequence ID" value="NZ_CP017076.1"/>
</dbReference>
<organism evidence="3 4">
    <name type="scientific">Novosphingobium resinovorum</name>
    <dbReference type="NCBI Taxonomy" id="158500"/>
    <lineage>
        <taxon>Bacteria</taxon>
        <taxon>Pseudomonadati</taxon>
        <taxon>Pseudomonadota</taxon>
        <taxon>Alphaproteobacteria</taxon>
        <taxon>Sphingomonadales</taxon>
        <taxon>Sphingomonadaceae</taxon>
        <taxon>Novosphingobium</taxon>
    </lineage>
</organism>
<dbReference type="PATRIC" id="fig|158500.4.peg.2958"/>
<accession>A0A031JWC7</accession>
<dbReference type="EMBL" id="CP017076">
    <property type="protein sequence ID" value="AOR79904.1"/>
    <property type="molecule type" value="Genomic_DNA"/>
</dbReference>
<keyword evidence="1" id="KW-1133">Transmembrane helix</keyword>
<dbReference type="Proteomes" id="UP000094626">
    <property type="component" value="Plasmid pSA1"/>
</dbReference>
<keyword evidence="1" id="KW-0812">Transmembrane</keyword>
<keyword evidence="1" id="KW-0472">Membrane</keyword>
<keyword evidence="2" id="KW-0614">Plasmid</keyword>
<evidence type="ECO:0000256" key="1">
    <source>
        <dbReference type="SAM" id="Phobius"/>
    </source>
</evidence>
<reference evidence="5" key="3">
    <citation type="journal article" date="2017" name="J. Biotechnol.">
        <title>Complete genome sequence of Novosphingobium resinovorum SA1, a versatile xenobiotic-degrading bacterium capable of utilizing sulfanilic acid.</title>
        <authorList>
            <person name="Hegedus B."/>
            <person name="Kos P.B."/>
            <person name="Balint B."/>
            <person name="Maroti G."/>
            <person name="Gan H.M."/>
            <person name="Perei K."/>
            <person name="Rakhely G."/>
        </authorList>
    </citation>
    <scope>NUCLEOTIDE SEQUENCE [LARGE SCALE GENOMIC DNA]</scope>
    <source>
        <strain evidence="5">SA1</strain>
    </source>
</reference>
<evidence type="ECO:0000313" key="2">
    <source>
        <dbReference type="EMBL" id="AOR79904.1"/>
    </source>
</evidence>
<protein>
    <submittedName>
        <fullName evidence="3">Uncharacterized protein</fullName>
    </submittedName>
</protein>
<geneLocation type="plasmid" evidence="2 5">
    <name>pSA1</name>
</geneLocation>